<evidence type="ECO:0000256" key="2">
    <source>
        <dbReference type="ARBA" id="ARBA00022741"/>
    </source>
</evidence>
<dbReference type="Gene3D" id="3.30.470.20">
    <property type="entry name" value="ATP-grasp fold, B domain"/>
    <property type="match status" value="1"/>
</dbReference>
<organism evidence="6 7">
    <name type="scientific">Actinophytocola xanthii</name>
    <dbReference type="NCBI Taxonomy" id="1912961"/>
    <lineage>
        <taxon>Bacteria</taxon>
        <taxon>Bacillati</taxon>
        <taxon>Actinomycetota</taxon>
        <taxon>Actinomycetes</taxon>
        <taxon>Pseudonocardiales</taxon>
        <taxon>Pseudonocardiaceae</taxon>
    </lineage>
</organism>
<sequence length="417" mass="44479">MSILVVHKGNPSRRRHLARAARYAADHGEELVLLMAGATWEAELADRVVPVDTANAEDVLAAVKAETAPVSGVVTFAEALVPAVARVAAELGLPWVSERTAQLARDKYRMRLAAQAHDVRQPRFGLARDLDEAFDVAEGVGFPLVLKPVLGTGSMFVRSVADRDELAAHFEFFRHGAWAGFSRDPLHRAAVAEYGGGLLLEEFVPGPEISVESLVVGGVTHSVAIHDKPLPTGPTFEEVYACTPTRLPAEVAATAAAAAADVHAALGIDVGGTHVEFRLRNGTEPVLLEAAARLGGGPIYRSVLLSTGVDLVEGALDVATGRAPGIEPRERPAAVGFWNIFPERAGRFVAARGVEEARADPRVVELDIYREPGEPLAVPPQTFQGHGHLMFVAPALDALDSTFRELTALVRLETEPT</sequence>
<dbReference type="AlphaFoldDB" id="A0A1Q8CSB9"/>
<dbReference type="GO" id="GO:0005524">
    <property type="term" value="F:ATP binding"/>
    <property type="evidence" value="ECO:0007669"/>
    <property type="project" value="UniProtKB-UniRule"/>
</dbReference>
<dbReference type="Proteomes" id="UP000185596">
    <property type="component" value="Unassembled WGS sequence"/>
</dbReference>
<reference evidence="6 7" key="1">
    <citation type="submission" date="2016-12" db="EMBL/GenBank/DDBJ databases">
        <title>The draft genome sequence of Actinophytocola sp. 11-183.</title>
        <authorList>
            <person name="Wang W."/>
            <person name="Yuan L."/>
        </authorList>
    </citation>
    <scope>NUCLEOTIDE SEQUENCE [LARGE SCALE GENOMIC DNA]</scope>
    <source>
        <strain evidence="6 7">11-183</strain>
    </source>
</reference>
<accession>A0A1Q8CSB9</accession>
<dbReference type="InterPro" id="IPR040570">
    <property type="entry name" value="LAL_C2"/>
</dbReference>
<gene>
    <name evidence="6" type="ORF">BU204_12635</name>
</gene>
<dbReference type="PROSITE" id="PS50975">
    <property type="entry name" value="ATP_GRASP"/>
    <property type="match status" value="1"/>
</dbReference>
<evidence type="ECO:0000256" key="4">
    <source>
        <dbReference type="PROSITE-ProRule" id="PRU00409"/>
    </source>
</evidence>
<dbReference type="InterPro" id="IPR041472">
    <property type="entry name" value="BL00235/CARNS1_N"/>
</dbReference>
<keyword evidence="2 4" id="KW-0547">Nucleotide-binding</keyword>
<evidence type="ECO:0000313" key="7">
    <source>
        <dbReference type="Proteomes" id="UP000185596"/>
    </source>
</evidence>
<dbReference type="InterPro" id="IPR011761">
    <property type="entry name" value="ATP-grasp"/>
</dbReference>
<name>A0A1Q8CSB9_9PSEU</name>
<feature type="domain" description="ATP-grasp" evidence="5">
    <location>
        <begin position="111"/>
        <end position="320"/>
    </location>
</feature>
<dbReference type="Pfam" id="PF18603">
    <property type="entry name" value="LAL_C2"/>
    <property type="match status" value="1"/>
</dbReference>
<dbReference type="InterPro" id="IPR052032">
    <property type="entry name" value="ATP-dep_AA_Ligase"/>
</dbReference>
<dbReference type="RefSeq" id="WP_075125829.1">
    <property type="nucleotide sequence ID" value="NZ_MSIE01000019.1"/>
</dbReference>
<keyword evidence="1" id="KW-0436">Ligase</keyword>
<dbReference type="Pfam" id="PF18130">
    <property type="entry name" value="ATPgrasp_N"/>
    <property type="match status" value="1"/>
</dbReference>
<keyword evidence="7" id="KW-1185">Reference proteome</keyword>
<dbReference type="Gene3D" id="3.40.50.20">
    <property type="match status" value="1"/>
</dbReference>
<dbReference type="OrthoDB" id="24041at2"/>
<comment type="caution">
    <text evidence="6">The sequence shown here is derived from an EMBL/GenBank/DDBJ whole genome shotgun (WGS) entry which is preliminary data.</text>
</comment>
<dbReference type="STRING" id="1912961.BU204_12635"/>
<dbReference type="PANTHER" id="PTHR43585:SF2">
    <property type="entry name" value="ATP-GRASP ENZYME FSQD"/>
    <property type="match status" value="1"/>
</dbReference>
<evidence type="ECO:0000256" key="1">
    <source>
        <dbReference type="ARBA" id="ARBA00022598"/>
    </source>
</evidence>
<evidence type="ECO:0000259" key="5">
    <source>
        <dbReference type="PROSITE" id="PS50975"/>
    </source>
</evidence>
<dbReference type="EMBL" id="MSIE01000019">
    <property type="protein sequence ID" value="OLF17230.1"/>
    <property type="molecule type" value="Genomic_DNA"/>
</dbReference>
<proteinExistence type="predicted"/>
<keyword evidence="3 4" id="KW-0067">ATP-binding</keyword>
<dbReference type="PANTHER" id="PTHR43585">
    <property type="entry name" value="FUMIPYRROLE BIOSYNTHESIS PROTEIN C"/>
    <property type="match status" value="1"/>
</dbReference>
<dbReference type="SUPFAM" id="SSF56059">
    <property type="entry name" value="Glutathione synthetase ATP-binding domain-like"/>
    <property type="match status" value="1"/>
</dbReference>
<evidence type="ECO:0000256" key="3">
    <source>
        <dbReference type="ARBA" id="ARBA00022840"/>
    </source>
</evidence>
<dbReference type="Pfam" id="PF13535">
    <property type="entry name" value="ATP-grasp_4"/>
    <property type="match status" value="1"/>
</dbReference>
<evidence type="ECO:0000313" key="6">
    <source>
        <dbReference type="EMBL" id="OLF17230.1"/>
    </source>
</evidence>
<dbReference type="GO" id="GO:0016874">
    <property type="term" value="F:ligase activity"/>
    <property type="evidence" value="ECO:0007669"/>
    <property type="project" value="UniProtKB-KW"/>
</dbReference>
<dbReference type="GO" id="GO:0046872">
    <property type="term" value="F:metal ion binding"/>
    <property type="evidence" value="ECO:0007669"/>
    <property type="project" value="InterPro"/>
</dbReference>
<protein>
    <recommendedName>
        <fullName evidence="5">ATP-grasp domain-containing protein</fullName>
    </recommendedName>
</protein>